<dbReference type="InterPro" id="IPR036390">
    <property type="entry name" value="WH_DNA-bd_sf"/>
</dbReference>
<dbReference type="InterPro" id="IPR001077">
    <property type="entry name" value="COMT_C"/>
</dbReference>
<sequence length="349" mass="39729">MATNNSELVKMAEQFLATAKENRSDHSTRTAMLKQLDKLRLMLEGSMDPILRQWDNAHTTAALNLLVSTGAFHQIPIEGTITSQELANAVDIDESVITRAMRVVCVHGIAEEPEMDAYGHSAKSLAYITGTSNWFSKWYLVVRKLPDYFKTHTKEDLFDLRRSPYPHALDHEGMTYYQVISDDPDRLHMFNQTLVQMDQQMPILGMFPFTSLRSQVEVSPKRPFIVDVGGGRGQILILSKMLGRSIGAHAYLLRRILHGFYEPACIDIVKNIASAMDSESRLLIGDFVVPDKTHLGDNSMLYWMDFMMMMLTGKEKTRKEFERILDAAGLEPVKCGHLLWVHRRLLRPS</sequence>
<keyword evidence="2" id="KW-0489">Methyltransferase</keyword>
<dbReference type="Proteomes" id="UP000799750">
    <property type="component" value="Unassembled WGS sequence"/>
</dbReference>
<dbReference type="InterPro" id="IPR029063">
    <property type="entry name" value="SAM-dependent_MTases_sf"/>
</dbReference>
<proteinExistence type="predicted"/>
<dbReference type="GO" id="GO:0032259">
    <property type="term" value="P:methylation"/>
    <property type="evidence" value="ECO:0007669"/>
    <property type="project" value="UniProtKB-KW"/>
</dbReference>
<keyword evidence="2" id="KW-0808">Transferase</keyword>
<dbReference type="Gene3D" id="3.40.50.150">
    <property type="entry name" value="Vaccinia Virus protein VP39"/>
    <property type="match status" value="2"/>
</dbReference>
<evidence type="ECO:0000259" key="1">
    <source>
        <dbReference type="Pfam" id="PF00891"/>
    </source>
</evidence>
<evidence type="ECO:0000313" key="2">
    <source>
        <dbReference type="EMBL" id="KAF2499419.1"/>
    </source>
</evidence>
<dbReference type="Gene3D" id="1.10.10.10">
    <property type="entry name" value="Winged helix-like DNA-binding domain superfamily/Winged helix DNA-binding domain"/>
    <property type="match status" value="1"/>
</dbReference>
<accession>A0A6A6R4G8</accession>
<dbReference type="SUPFAM" id="SSF53335">
    <property type="entry name" value="S-adenosyl-L-methionine-dependent methyltransferases"/>
    <property type="match status" value="1"/>
</dbReference>
<dbReference type="GO" id="GO:0008171">
    <property type="term" value="F:O-methyltransferase activity"/>
    <property type="evidence" value="ECO:0007669"/>
    <property type="project" value="InterPro"/>
</dbReference>
<dbReference type="PANTHER" id="PTHR43712">
    <property type="entry name" value="PUTATIVE (AFU_ORTHOLOGUE AFUA_4G14580)-RELATED"/>
    <property type="match status" value="1"/>
</dbReference>
<name>A0A6A6R4G8_9PEZI</name>
<dbReference type="InterPro" id="IPR036388">
    <property type="entry name" value="WH-like_DNA-bd_sf"/>
</dbReference>
<protein>
    <submittedName>
        <fullName evidence="2">S-adenosyl-L-methionine-dependent methyltransferase</fullName>
    </submittedName>
</protein>
<dbReference type="EMBL" id="MU004184">
    <property type="protein sequence ID" value="KAF2499419.1"/>
    <property type="molecule type" value="Genomic_DNA"/>
</dbReference>
<gene>
    <name evidence="2" type="ORF">BU16DRAFT_603493</name>
</gene>
<dbReference type="OrthoDB" id="1535081at2759"/>
<organism evidence="2 3">
    <name type="scientific">Lophium mytilinum</name>
    <dbReference type="NCBI Taxonomy" id="390894"/>
    <lineage>
        <taxon>Eukaryota</taxon>
        <taxon>Fungi</taxon>
        <taxon>Dikarya</taxon>
        <taxon>Ascomycota</taxon>
        <taxon>Pezizomycotina</taxon>
        <taxon>Dothideomycetes</taxon>
        <taxon>Pleosporomycetidae</taxon>
        <taxon>Mytilinidiales</taxon>
        <taxon>Mytilinidiaceae</taxon>
        <taxon>Lophium</taxon>
    </lineage>
</organism>
<dbReference type="PANTHER" id="PTHR43712:SF11">
    <property type="entry name" value="O-METHYLTRANSFERASE (AFU_ORTHOLOGUE AFUA_2G17820)-RELATED"/>
    <property type="match status" value="1"/>
</dbReference>
<evidence type="ECO:0000313" key="3">
    <source>
        <dbReference type="Proteomes" id="UP000799750"/>
    </source>
</evidence>
<dbReference type="AlphaFoldDB" id="A0A6A6R4G8"/>
<dbReference type="Pfam" id="PF00891">
    <property type="entry name" value="Methyltransf_2"/>
    <property type="match status" value="1"/>
</dbReference>
<keyword evidence="3" id="KW-1185">Reference proteome</keyword>
<dbReference type="SUPFAM" id="SSF46785">
    <property type="entry name" value="Winged helix' DNA-binding domain"/>
    <property type="match status" value="1"/>
</dbReference>
<feature type="domain" description="O-methyltransferase C-terminal" evidence="1">
    <location>
        <begin position="248"/>
        <end position="330"/>
    </location>
</feature>
<reference evidence="2" key="1">
    <citation type="journal article" date="2020" name="Stud. Mycol.">
        <title>101 Dothideomycetes genomes: a test case for predicting lifestyles and emergence of pathogens.</title>
        <authorList>
            <person name="Haridas S."/>
            <person name="Albert R."/>
            <person name="Binder M."/>
            <person name="Bloem J."/>
            <person name="Labutti K."/>
            <person name="Salamov A."/>
            <person name="Andreopoulos B."/>
            <person name="Baker S."/>
            <person name="Barry K."/>
            <person name="Bills G."/>
            <person name="Bluhm B."/>
            <person name="Cannon C."/>
            <person name="Castanera R."/>
            <person name="Culley D."/>
            <person name="Daum C."/>
            <person name="Ezra D."/>
            <person name="Gonzalez J."/>
            <person name="Henrissat B."/>
            <person name="Kuo A."/>
            <person name="Liang C."/>
            <person name="Lipzen A."/>
            <person name="Lutzoni F."/>
            <person name="Magnuson J."/>
            <person name="Mondo S."/>
            <person name="Nolan M."/>
            <person name="Ohm R."/>
            <person name="Pangilinan J."/>
            <person name="Park H.-J."/>
            <person name="Ramirez L."/>
            <person name="Alfaro M."/>
            <person name="Sun H."/>
            <person name="Tritt A."/>
            <person name="Yoshinaga Y."/>
            <person name="Zwiers L.-H."/>
            <person name="Turgeon B."/>
            <person name="Goodwin S."/>
            <person name="Spatafora J."/>
            <person name="Crous P."/>
            <person name="Grigoriev I."/>
        </authorList>
    </citation>
    <scope>NUCLEOTIDE SEQUENCE</scope>
    <source>
        <strain evidence="2">CBS 269.34</strain>
    </source>
</reference>